<keyword evidence="2" id="KW-0472">Membrane</keyword>
<organism evidence="4 5">
    <name type="scientific">Phytomonospora endophytica</name>
    <dbReference type="NCBI Taxonomy" id="714109"/>
    <lineage>
        <taxon>Bacteria</taxon>
        <taxon>Bacillati</taxon>
        <taxon>Actinomycetota</taxon>
        <taxon>Actinomycetes</taxon>
        <taxon>Micromonosporales</taxon>
        <taxon>Micromonosporaceae</taxon>
        <taxon>Phytomonospora</taxon>
    </lineage>
</organism>
<dbReference type="Proteomes" id="UP000548476">
    <property type="component" value="Unassembled WGS sequence"/>
</dbReference>
<feature type="compositionally biased region" description="Basic and acidic residues" evidence="1">
    <location>
        <begin position="194"/>
        <end position="203"/>
    </location>
</feature>
<evidence type="ECO:0000313" key="5">
    <source>
        <dbReference type="Proteomes" id="UP000548476"/>
    </source>
</evidence>
<evidence type="ECO:0000256" key="1">
    <source>
        <dbReference type="SAM" id="MobiDB-lite"/>
    </source>
</evidence>
<accession>A0A841FR02</accession>
<proteinExistence type="predicted"/>
<protein>
    <submittedName>
        <fullName evidence="4">Putative membrane protein</fullName>
    </submittedName>
</protein>
<evidence type="ECO:0000256" key="2">
    <source>
        <dbReference type="SAM" id="Phobius"/>
    </source>
</evidence>
<feature type="transmembrane region" description="Helical" evidence="2">
    <location>
        <begin position="153"/>
        <end position="182"/>
    </location>
</feature>
<sequence>MFAALTGFGLSTAAGFNAYIPLLVVGLAAQFTDRVDPPAGYSWMTSWWAIGVFAVLLVVEMVVDKIPVVDHVNDVIQTAIRPAAGGAVFSATTAASDVDNSAWLAERPWVGWIIGIVGALAVHLVKATVRPVVNATTGGVGAPVASTVEDGGALGMSLVAIFLPILVIVGLVIMIWSAIVLIRRVRRRKRRKAAEKAARRTARESGALPPPADGTWPDPLSWPEDPDWPRAGHLGKPTAERPPRPPDTYPGADSRG</sequence>
<feature type="region of interest" description="Disordered" evidence="1">
    <location>
        <begin position="193"/>
        <end position="256"/>
    </location>
</feature>
<reference evidence="4 5" key="1">
    <citation type="submission" date="2020-08" db="EMBL/GenBank/DDBJ databases">
        <title>Genomic Encyclopedia of Type Strains, Phase IV (KMG-IV): sequencing the most valuable type-strain genomes for metagenomic binning, comparative biology and taxonomic classification.</title>
        <authorList>
            <person name="Goeker M."/>
        </authorList>
    </citation>
    <scope>NUCLEOTIDE SEQUENCE [LARGE SCALE GENOMIC DNA]</scope>
    <source>
        <strain evidence="4 5">YIM 65646</strain>
    </source>
</reference>
<keyword evidence="2" id="KW-1133">Transmembrane helix</keyword>
<evidence type="ECO:0000259" key="3">
    <source>
        <dbReference type="Pfam" id="PF13548"/>
    </source>
</evidence>
<comment type="caution">
    <text evidence="4">The sequence shown here is derived from an EMBL/GenBank/DDBJ whole genome shotgun (WGS) entry which is preliminary data.</text>
</comment>
<dbReference type="AlphaFoldDB" id="A0A841FR02"/>
<dbReference type="EMBL" id="JACHGT010000004">
    <property type="protein sequence ID" value="MBB6034390.1"/>
    <property type="molecule type" value="Genomic_DNA"/>
</dbReference>
<dbReference type="InterPro" id="IPR025196">
    <property type="entry name" value="DUF4126"/>
</dbReference>
<feature type="domain" description="DUF4126" evidence="3">
    <location>
        <begin position="5"/>
        <end position="184"/>
    </location>
</feature>
<feature type="transmembrane region" description="Helical" evidence="2">
    <location>
        <begin position="109"/>
        <end position="133"/>
    </location>
</feature>
<dbReference type="RefSeq" id="WP_184787248.1">
    <property type="nucleotide sequence ID" value="NZ_BONT01000045.1"/>
</dbReference>
<dbReference type="Pfam" id="PF13548">
    <property type="entry name" value="DUF4126"/>
    <property type="match status" value="1"/>
</dbReference>
<gene>
    <name evidence="4" type="ORF">HNR73_002240</name>
</gene>
<keyword evidence="2" id="KW-0812">Transmembrane</keyword>
<evidence type="ECO:0000313" key="4">
    <source>
        <dbReference type="EMBL" id="MBB6034390.1"/>
    </source>
</evidence>
<keyword evidence="5" id="KW-1185">Reference proteome</keyword>
<feature type="transmembrane region" description="Helical" evidence="2">
    <location>
        <begin position="44"/>
        <end position="63"/>
    </location>
</feature>
<name>A0A841FR02_9ACTN</name>